<dbReference type="InterPro" id="IPR000971">
    <property type="entry name" value="Globin"/>
</dbReference>
<dbReference type="Gene3D" id="3.90.440.10">
    <property type="entry name" value="Nitric Oxide Synthase,Heme Domain,Chain A domain 2"/>
    <property type="match status" value="1"/>
</dbReference>
<comment type="similarity">
    <text evidence="4">In the C-terminal section; belongs to the flavoprotein pyridine nucleotide cytochrome reductase family.</text>
</comment>
<dbReference type="InterPro" id="IPR036770">
    <property type="entry name" value="Ankyrin_rpt-contain_sf"/>
</dbReference>
<keyword evidence="7" id="KW-0288">FMN</keyword>
<dbReference type="Pfam" id="PF00258">
    <property type="entry name" value="Flavodoxin_1"/>
    <property type="match status" value="1"/>
</dbReference>
<comment type="caution">
    <text evidence="22">The sequence shown here is derived from an EMBL/GenBank/DDBJ whole genome shotgun (WGS) entry which is preliminary data.</text>
</comment>
<feature type="domain" description="Globin" evidence="19">
    <location>
        <begin position="1239"/>
        <end position="1392"/>
    </location>
</feature>
<keyword evidence="14" id="KW-0520">NAD</keyword>
<comment type="cofactor">
    <cofactor evidence="1">
        <name>FMN</name>
        <dbReference type="ChEBI" id="CHEBI:58210"/>
    </cofactor>
</comment>
<dbReference type="SUPFAM" id="SSF52218">
    <property type="entry name" value="Flavoproteins"/>
    <property type="match status" value="1"/>
</dbReference>
<evidence type="ECO:0000256" key="7">
    <source>
        <dbReference type="ARBA" id="ARBA00022643"/>
    </source>
</evidence>
<dbReference type="GO" id="GO:0062197">
    <property type="term" value="P:cellular response to chemical stress"/>
    <property type="evidence" value="ECO:0007669"/>
    <property type="project" value="UniProtKB-ARBA"/>
</dbReference>
<dbReference type="Gene3D" id="1.20.990.10">
    <property type="entry name" value="NADPH-cytochrome p450 Reductase, Chain A, domain 3"/>
    <property type="match status" value="1"/>
</dbReference>
<dbReference type="PROSITE" id="PS50902">
    <property type="entry name" value="FLAVODOXIN_LIKE"/>
    <property type="match status" value="1"/>
</dbReference>
<dbReference type="InterPro" id="IPR050607">
    <property type="entry name" value="NOS"/>
</dbReference>
<dbReference type="Pfam" id="PF00175">
    <property type="entry name" value="NAD_binding_1"/>
    <property type="match status" value="1"/>
</dbReference>
<dbReference type="PROSITE" id="PS01033">
    <property type="entry name" value="GLOBIN"/>
    <property type="match status" value="1"/>
</dbReference>
<dbReference type="PANTHER" id="PTHR43410:SF1">
    <property type="entry name" value="NITRIC OXIDE SYNTHASE"/>
    <property type="match status" value="1"/>
</dbReference>
<comment type="similarity">
    <text evidence="3">Belongs to the NOS family.</text>
</comment>
<keyword evidence="12" id="KW-0560">Oxidoreductase</keyword>
<dbReference type="Gene3D" id="1.25.40.20">
    <property type="entry name" value="Ankyrin repeat-containing domain"/>
    <property type="match status" value="2"/>
</dbReference>
<dbReference type="InterPro" id="IPR044940">
    <property type="entry name" value="NOS_dom_2"/>
</dbReference>
<dbReference type="InterPro" id="IPR001709">
    <property type="entry name" value="Flavoprot_Pyr_Nucl_cyt_Rdtase"/>
</dbReference>
<dbReference type="EMBL" id="JAEHOC010000010">
    <property type="protein sequence ID" value="KAG2438015.1"/>
    <property type="molecule type" value="Genomic_DNA"/>
</dbReference>
<dbReference type="GO" id="GO:0010181">
    <property type="term" value="F:FMN binding"/>
    <property type="evidence" value="ECO:0007669"/>
    <property type="project" value="InterPro"/>
</dbReference>
<evidence type="ECO:0000256" key="5">
    <source>
        <dbReference type="ARBA" id="ARBA00022617"/>
    </source>
</evidence>
<evidence type="ECO:0000313" key="23">
    <source>
        <dbReference type="Proteomes" id="UP000650467"/>
    </source>
</evidence>
<dbReference type="Pfam" id="PF02898">
    <property type="entry name" value="NO_synthase"/>
    <property type="match status" value="1"/>
</dbReference>
<dbReference type="PROSITE" id="PS50088">
    <property type="entry name" value="ANK_REPEAT"/>
    <property type="match status" value="3"/>
</dbReference>
<name>A0A835TFZ2_CHLIN</name>
<dbReference type="GO" id="GO:0006809">
    <property type="term" value="P:nitric oxide biosynthetic process"/>
    <property type="evidence" value="ECO:0007669"/>
    <property type="project" value="InterPro"/>
</dbReference>
<comment type="cofactor">
    <cofactor evidence="2">
        <name>FAD</name>
        <dbReference type="ChEBI" id="CHEBI:57692"/>
    </cofactor>
</comment>
<dbReference type="Gene3D" id="1.10.490.10">
    <property type="entry name" value="Globins"/>
    <property type="match status" value="1"/>
</dbReference>
<feature type="domain" description="Flavodoxin-like" evidence="20">
    <location>
        <begin position="358"/>
        <end position="507"/>
    </location>
</feature>
<dbReference type="GO" id="GO:0019825">
    <property type="term" value="F:oxygen binding"/>
    <property type="evidence" value="ECO:0007669"/>
    <property type="project" value="InterPro"/>
</dbReference>
<dbReference type="Gene3D" id="3.40.50.360">
    <property type="match status" value="1"/>
</dbReference>
<keyword evidence="8" id="KW-0479">Metal-binding</keyword>
<evidence type="ECO:0000256" key="1">
    <source>
        <dbReference type="ARBA" id="ARBA00001917"/>
    </source>
</evidence>
<sequence length="1421" mass="151980">MRYVQELNLLDYRHADTPEAMYLACLDLLEQATLSCVTTANLIAFRPQTPGTNDGPRVWNTQLIRYSGYRQPDGSILGEKVEADFTTMLQEEFGWVPPPEEERTRFDVLPVLLQAHPDQEPKAFELPPQYVARVDITHPEQPGFADLGLQWYPVPAVSCLELSVGGLTYTACPFNGWYAVTEIVRNLTEEGRYDQCPQVAALLGLDTRADGNMWRDQAIVTVTQAVMHSFRTASYGMVDHHTLMRNFWGWYNQEKERRGYVPGNWKWIIPPVSPTASRCYLELAHMTEYTIKPNYWYAPMWRSYLKRLKENRAKAAALAGNGGGPADPKPAAVEGAAAATARAAADGAEAGDSKLARVFIAYASVTGTTAKYAQSIAGVLSGPLSVKVMDMEDFEPDSWREHIKAATLVVLALSTYGPGAPPSTAGKFMAWLQKGLAIGGEAHEALHGKPFAVLGFGCTSYPRFCAAADSLYSLVCATGATPVVPTGKVDSLSHEEATVWAWTRELLGAARLRALVAGGALEDAAGGIPMSTDGKPKPFVPHFTLIDLSGVENIRAARDRFRQDARMVEVRELLRGESGARPAGAATKQVIFDVRKVNGGGLSYLAGDELAVWGENPADAVETVATALGLGGGRLDSMFLLQRAEAAAADAQDGDDAAAAEAATAAAAAGGGGGTDASGLSCAPFPLPNTYRTILTSYVALCDAPSWEAVRALALYAPQDERLKGYAESYTAYQSWVTGAGVRWSDVWKEFPALAGRLPVEVFLQLVPVVKPRHYSISSSAAHHPGQLHLTISRLAYKLASGETRLGFCSSFLASRAPGDRVSVKVLPTPGFRMPLDPASPVIMVAAGTGLAPFKSFWEERLARAAKAKARAGSAAAVSAAGVQQPGPGVLIFGCRNSTEDFIYCDTIEEAVAQGALSKVLTAFSRDPAQRKQYVQDVVTSHAAELAPLLRNKACHVYVCGSSNMATEVAVAFRKVLGADEYGALVQAGRYHEDVFGMVVPDHRAARKAAAAKGAITLLGSASAAEVAELLDGGGLALDAVDHNSASLLHVAVRARNTPLVELLLDRGCGINVLDVYGCTPLQVARMTAQPALAELIEARGGKLASLLVSQYYPVHKAVMEGDVEGLKKLIARGANLAAVEYHGLTPLHVACAVASPEVIQILIDAKAPFDATTRRGLLPLQLALVLQRSDAAEQLKAAGAPLMVKQVVTADAGGGAGGGSAGVVWNPSSTDSLSDAVGITEQEMAALQGSWEAMSGSAFPEETRKIVEDFGVTFFLSLFEQCPHLLALFPFKDDQGKPITAELRVHGAKVLSMLGWTVQMFSNYPLLIRNTEDLVERHIAYGVELAHYHLLFGVLSSVLEQTLGDVWTATTDSAWRKVGKLVCGVAEVVYGRQQKDKQPQQQEGEEPKGQSSPAGKEAQA</sequence>
<dbReference type="Gene3D" id="3.90.340.10">
    <property type="entry name" value="Nitric Oxide Synthase, Chain A, domain 1"/>
    <property type="match status" value="1"/>
</dbReference>
<dbReference type="InterPro" id="IPR036119">
    <property type="entry name" value="NOS_N_sf"/>
</dbReference>
<dbReference type="Pfam" id="PF13857">
    <property type="entry name" value="Ank_5"/>
    <property type="match status" value="1"/>
</dbReference>
<evidence type="ECO:0000256" key="3">
    <source>
        <dbReference type="ARBA" id="ARBA00006267"/>
    </source>
</evidence>
<dbReference type="GO" id="GO:0020037">
    <property type="term" value="F:heme binding"/>
    <property type="evidence" value="ECO:0007669"/>
    <property type="project" value="InterPro"/>
</dbReference>
<evidence type="ECO:0000256" key="6">
    <source>
        <dbReference type="ARBA" id="ARBA00022630"/>
    </source>
</evidence>
<dbReference type="InterPro" id="IPR029039">
    <property type="entry name" value="Flavoprotein-like_sf"/>
</dbReference>
<dbReference type="SUPFAM" id="SSF48403">
    <property type="entry name" value="Ankyrin repeat"/>
    <property type="match status" value="1"/>
</dbReference>
<feature type="domain" description="FAD-binding FR-type" evidence="21">
    <location>
        <begin position="560"/>
        <end position="835"/>
    </location>
</feature>
<dbReference type="InterPro" id="IPR001433">
    <property type="entry name" value="OxRdtase_FAD/NAD-bd"/>
</dbReference>
<dbReference type="GO" id="GO:0046872">
    <property type="term" value="F:metal ion binding"/>
    <property type="evidence" value="ECO:0007669"/>
    <property type="project" value="UniProtKB-KW"/>
</dbReference>
<dbReference type="Gene3D" id="3.40.50.80">
    <property type="entry name" value="Nucleotide-binding domain of ferredoxin-NADP reductase (FNR) module"/>
    <property type="match status" value="1"/>
</dbReference>
<dbReference type="PRINTS" id="PR00371">
    <property type="entry name" value="FPNCR"/>
</dbReference>
<keyword evidence="23" id="KW-1185">Reference proteome</keyword>
<keyword evidence="5" id="KW-0349">Heme</keyword>
<evidence type="ECO:0000259" key="19">
    <source>
        <dbReference type="PROSITE" id="PS01033"/>
    </source>
</evidence>
<dbReference type="InterPro" id="IPR023173">
    <property type="entry name" value="NADPH_Cyt_P450_Rdtase_alpha"/>
</dbReference>
<dbReference type="Proteomes" id="UP000650467">
    <property type="component" value="Unassembled WGS sequence"/>
</dbReference>
<dbReference type="PROSITE" id="PS51384">
    <property type="entry name" value="FAD_FR"/>
    <property type="match status" value="1"/>
</dbReference>
<evidence type="ECO:0000259" key="20">
    <source>
        <dbReference type="PROSITE" id="PS50902"/>
    </source>
</evidence>
<dbReference type="SUPFAM" id="SSF63380">
    <property type="entry name" value="Riboflavin synthase domain-like"/>
    <property type="match status" value="1"/>
</dbReference>
<dbReference type="InterPro" id="IPR012292">
    <property type="entry name" value="Globin/Proto"/>
</dbReference>
<feature type="repeat" description="ANK" evidence="17">
    <location>
        <begin position="1110"/>
        <end position="1142"/>
    </location>
</feature>
<comment type="catalytic activity">
    <reaction evidence="15">
        <text>2 nitric oxide + NADH + 2 O2 = 2 nitrate + NAD(+) + H(+)</text>
        <dbReference type="Rhea" id="RHEA:19469"/>
        <dbReference type="ChEBI" id="CHEBI:15378"/>
        <dbReference type="ChEBI" id="CHEBI:15379"/>
        <dbReference type="ChEBI" id="CHEBI:16480"/>
        <dbReference type="ChEBI" id="CHEBI:17632"/>
        <dbReference type="ChEBI" id="CHEBI:57540"/>
        <dbReference type="ChEBI" id="CHEBI:57945"/>
        <dbReference type="EC" id="1.14.12.17"/>
    </reaction>
</comment>
<dbReference type="InterPro" id="IPR008254">
    <property type="entry name" value="Flavodoxin/NO_synth"/>
</dbReference>
<accession>A0A835TFZ2</accession>
<keyword evidence="17" id="KW-0040">ANK repeat</keyword>
<feature type="repeat" description="ANK" evidence="17">
    <location>
        <begin position="1143"/>
        <end position="1175"/>
    </location>
</feature>
<feature type="region of interest" description="Disordered" evidence="18">
    <location>
        <begin position="1393"/>
        <end position="1421"/>
    </location>
</feature>
<dbReference type="OrthoDB" id="1688044at2759"/>
<evidence type="ECO:0000313" key="22">
    <source>
        <dbReference type="EMBL" id="KAG2438015.1"/>
    </source>
</evidence>
<evidence type="ECO:0000256" key="14">
    <source>
        <dbReference type="ARBA" id="ARBA00023027"/>
    </source>
</evidence>
<dbReference type="SUPFAM" id="SSF52343">
    <property type="entry name" value="Ferredoxin reductase-like, C-terminal NADP-linked domain"/>
    <property type="match status" value="1"/>
</dbReference>
<evidence type="ECO:0000259" key="21">
    <source>
        <dbReference type="PROSITE" id="PS51384"/>
    </source>
</evidence>
<keyword evidence="6" id="KW-0285">Flavoprotein</keyword>
<dbReference type="Pfam" id="PF00667">
    <property type="entry name" value="FAD_binding_1"/>
    <property type="match status" value="1"/>
</dbReference>
<dbReference type="InterPro" id="IPR039261">
    <property type="entry name" value="FNR_nucleotide-bd"/>
</dbReference>
<comment type="catalytic activity">
    <reaction evidence="16">
        <text>2 nitric oxide + NADPH + 2 O2 = 2 nitrate + NADP(+) + H(+)</text>
        <dbReference type="Rhea" id="RHEA:19465"/>
        <dbReference type="ChEBI" id="CHEBI:15378"/>
        <dbReference type="ChEBI" id="CHEBI:15379"/>
        <dbReference type="ChEBI" id="CHEBI:16480"/>
        <dbReference type="ChEBI" id="CHEBI:17632"/>
        <dbReference type="ChEBI" id="CHEBI:57783"/>
        <dbReference type="ChEBI" id="CHEBI:58349"/>
        <dbReference type="EC" id="1.14.12.17"/>
    </reaction>
</comment>
<evidence type="ECO:0000256" key="15">
    <source>
        <dbReference type="ARBA" id="ARBA00048649"/>
    </source>
</evidence>
<evidence type="ECO:0000256" key="17">
    <source>
        <dbReference type="PROSITE-ProRule" id="PRU00023"/>
    </source>
</evidence>
<dbReference type="InterPro" id="IPR044943">
    <property type="entry name" value="NOS_dom_1"/>
</dbReference>
<dbReference type="InterPro" id="IPR017927">
    <property type="entry name" value="FAD-bd_FR_type"/>
</dbReference>
<dbReference type="SUPFAM" id="SSF46458">
    <property type="entry name" value="Globin-like"/>
    <property type="match status" value="1"/>
</dbReference>
<gene>
    <name evidence="22" type="ORF">HXX76_005629</name>
</gene>
<dbReference type="Pfam" id="PF12796">
    <property type="entry name" value="Ank_2"/>
    <property type="match status" value="1"/>
</dbReference>
<keyword evidence="11" id="KW-0112">Calmodulin-binding</keyword>
<dbReference type="InterPro" id="IPR044399">
    <property type="entry name" value="Mb-like_M"/>
</dbReference>
<proteinExistence type="inferred from homology"/>
<evidence type="ECO:0000256" key="11">
    <source>
        <dbReference type="ARBA" id="ARBA00022860"/>
    </source>
</evidence>
<dbReference type="GO" id="GO:0008941">
    <property type="term" value="F:nitric oxide dioxygenase NAD(P)H activity"/>
    <property type="evidence" value="ECO:0007669"/>
    <property type="project" value="UniProtKB-EC"/>
</dbReference>
<dbReference type="InterPro" id="IPR044944">
    <property type="entry name" value="NOS_dom_3"/>
</dbReference>
<evidence type="ECO:0000256" key="16">
    <source>
        <dbReference type="ARBA" id="ARBA00049433"/>
    </source>
</evidence>
<dbReference type="Gene3D" id="3.90.1230.10">
    <property type="entry name" value="Nitric Oxide Synthase, Chain A, domain 3"/>
    <property type="match status" value="1"/>
</dbReference>
<evidence type="ECO:0000256" key="4">
    <source>
        <dbReference type="ARBA" id="ARBA00006401"/>
    </source>
</evidence>
<protein>
    <submittedName>
        <fullName evidence="22">Uncharacterized protein</fullName>
    </submittedName>
</protein>
<dbReference type="PROSITE" id="PS50297">
    <property type="entry name" value="ANK_REP_REGION"/>
    <property type="match status" value="2"/>
</dbReference>
<dbReference type="InterPro" id="IPR017938">
    <property type="entry name" value="Riboflavin_synthase-like_b-brl"/>
</dbReference>
<dbReference type="SUPFAM" id="SSF56512">
    <property type="entry name" value="Nitric oxide (NO) synthase oxygenase domain"/>
    <property type="match status" value="1"/>
</dbReference>
<keyword evidence="13" id="KW-0408">Iron</keyword>
<dbReference type="GO" id="GO:0004517">
    <property type="term" value="F:nitric-oxide synthase activity"/>
    <property type="evidence" value="ECO:0007669"/>
    <property type="project" value="InterPro"/>
</dbReference>
<keyword evidence="9" id="KW-0274">FAD</keyword>
<dbReference type="SMART" id="SM00248">
    <property type="entry name" value="ANK"/>
    <property type="match status" value="4"/>
</dbReference>
<keyword evidence="10" id="KW-0521">NADP</keyword>
<evidence type="ECO:0000256" key="9">
    <source>
        <dbReference type="ARBA" id="ARBA00022827"/>
    </source>
</evidence>
<evidence type="ECO:0000256" key="12">
    <source>
        <dbReference type="ARBA" id="ARBA00023002"/>
    </source>
</evidence>
<dbReference type="Pfam" id="PF00042">
    <property type="entry name" value="Globin"/>
    <property type="match status" value="1"/>
</dbReference>
<dbReference type="GO" id="GO:0005516">
    <property type="term" value="F:calmodulin binding"/>
    <property type="evidence" value="ECO:0007669"/>
    <property type="project" value="UniProtKB-KW"/>
</dbReference>
<dbReference type="InterPro" id="IPR009050">
    <property type="entry name" value="Globin-like_sf"/>
</dbReference>
<dbReference type="Gene3D" id="2.40.30.10">
    <property type="entry name" value="Translation factors"/>
    <property type="match status" value="1"/>
</dbReference>
<dbReference type="InterPro" id="IPR004030">
    <property type="entry name" value="NOS_N"/>
</dbReference>
<dbReference type="InterPro" id="IPR003097">
    <property type="entry name" value="CysJ-like_FAD-binding"/>
</dbReference>
<feature type="repeat" description="ANK" evidence="17">
    <location>
        <begin position="1044"/>
        <end position="1076"/>
    </location>
</feature>
<dbReference type="CDD" id="cd01040">
    <property type="entry name" value="Mb-like"/>
    <property type="match status" value="1"/>
</dbReference>
<organism evidence="22 23">
    <name type="scientific">Chlamydomonas incerta</name>
    <dbReference type="NCBI Taxonomy" id="51695"/>
    <lineage>
        <taxon>Eukaryota</taxon>
        <taxon>Viridiplantae</taxon>
        <taxon>Chlorophyta</taxon>
        <taxon>core chlorophytes</taxon>
        <taxon>Chlorophyceae</taxon>
        <taxon>CS clade</taxon>
        <taxon>Chlamydomonadales</taxon>
        <taxon>Chlamydomonadaceae</taxon>
        <taxon>Chlamydomonas</taxon>
    </lineage>
</organism>
<evidence type="ECO:0000256" key="18">
    <source>
        <dbReference type="SAM" id="MobiDB-lite"/>
    </source>
</evidence>
<evidence type="ECO:0000256" key="10">
    <source>
        <dbReference type="ARBA" id="ARBA00022857"/>
    </source>
</evidence>
<reference evidence="22" key="1">
    <citation type="journal article" date="2020" name="bioRxiv">
        <title>Comparative genomics of Chlamydomonas.</title>
        <authorList>
            <person name="Craig R.J."/>
            <person name="Hasan A.R."/>
            <person name="Ness R.W."/>
            <person name="Keightley P.D."/>
        </authorList>
    </citation>
    <scope>NUCLEOTIDE SEQUENCE</scope>
    <source>
        <strain evidence="22">SAG 7.73</strain>
    </source>
</reference>
<evidence type="ECO:0000256" key="13">
    <source>
        <dbReference type="ARBA" id="ARBA00023004"/>
    </source>
</evidence>
<evidence type="ECO:0000256" key="8">
    <source>
        <dbReference type="ARBA" id="ARBA00022723"/>
    </source>
</evidence>
<dbReference type="InterPro" id="IPR002110">
    <property type="entry name" value="Ankyrin_rpt"/>
</dbReference>
<dbReference type="PANTHER" id="PTHR43410">
    <property type="entry name" value="NITRIC OXIDE SYNTHASE OXYGENASE"/>
    <property type="match status" value="1"/>
</dbReference>
<evidence type="ECO:0000256" key="2">
    <source>
        <dbReference type="ARBA" id="ARBA00001974"/>
    </source>
</evidence>